<keyword evidence="1" id="KW-0067">ATP-binding</keyword>
<feature type="active site" description="Charge relay system" evidence="1">
    <location>
        <position position="195"/>
    </location>
</feature>
<dbReference type="GO" id="GO:0070681">
    <property type="term" value="P:glutaminyl-tRNAGln biosynthesis via transamidation"/>
    <property type="evidence" value="ECO:0007669"/>
    <property type="project" value="UniProtKB-UniRule"/>
</dbReference>
<comment type="subcellular location">
    <subcellularLocation>
        <location evidence="1">Mitochondrion</location>
    </subcellularLocation>
</comment>
<dbReference type="InterPro" id="IPR000120">
    <property type="entry name" value="Amidase"/>
</dbReference>
<name>A0A063C083_USTVR</name>
<dbReference type="SUPFAM" id="SSF75304">
    <property type="entry name" value="Amidase signature (AS) enzymes"/>
    <property type="match status" value="1"/>
</dbReference>
<dbReference type="HAMAP" id="MF_00120">
    <property type="entry name" value="GatA"/>
    <property type="match status" value="1"/>
</dbReference>
<feature type="active site" description="Charge relay system" evidence="1">
    <location>
        <position position="117"/>
    </location>
</feature>
<evidence type="ECO:0000256" key="1">
    <source>
        <dbReference type="HAMAP-Rule" id="MF_03150"/>
    </source>
</evidence>
<gene>
    <name evidence="2" type="ORF">UVI_02035890</name>
</gene>
<keyword evidence="1" id="KW-0547">Nucleotide-binding</keyword>
<dbReference type="EMBL" id="BBTG02000018">
    <property type="protein sequence ID" value="GAO14040.1"/>
    <property type="molecule type" value="Genomic_DNA"/>
</dbReference>
<comment type="subunit">
    <text evidence="1">Subunit of the heterotrimeric GatCAB amidotransferase (AdT) complex, composed of A, B and C subunits.</text>
</comment>
<feature type="active site" description="Acyl-ester intermediate" evidence="1">
    <location>
        <position position="219"/>
    </location>
</feature>
<dbReference type="HOGENOM" id="CLU_009600_7_6_1"/>
<dbReference type="InterPro" id="IPR036928">
    <property type="entry name" value="AS_sf"/>
</dbReference>
<protein>
    <recommendedName>
        <fullName evidence="1">Glutamyl-tRNA(Gln) amidotransferase subunit A, mitochondrial</fullName>
        <shortName evidence="1">Glu-AdT subunit A</shortName>
        <ecNumber evidence="1">6.3.5.7</ecNumber>
    </recommendedName>
</protein>
<evidence type="ECO:0000313" key="2">
    <source>
        <dbReference type="EMBL" id="GAO14040.1"/>
    </source>
</evidence>
<dbReference type="InterPro" id="IPR023631">
    <property type="entry name" value="Amidase_dom"/>
</dbReference>
<keyword evidence="1" id="KW-0436">Ligase</keyword>
<dbReference type="GO" id="GO:0050567">
    <property type="term" value="F:glutaminyl-tRNA synthase (glutamine-hydrolyzing) activity"/>
    <property type="evidence" value="ECO:0007669"/>
    <property type="project" value="UniProtKB-UniRule"/>
</dbReference>
<dbReference type="EC" id="6.3.5.7" evidence="1"/>
<evidence type="ECO:0000313" key="3">
    <source>
        <dbReference type="Proteomes" id="UP000054053"/>
    </source>
</evidence>
<dbReference type="STRING" id="1159556.A0A063C083"/>
<comment type="catalytic activity">
    <reaction evidence="1">
        <text>L-glutamyl-tRNA(Gln) + L-glutamine + ATP + H2O = L-glutaminyl-tRNA(Gln) + L-glutamate + ADP + phosphate + H(+)</text>
        <dbReference type="Rhea" id="RHEA:17521"/>
        <dbReference type="Rhea" id="RHEA-COMP:9681"/>
        <dbReference type="Rhea" id="RHEA-COMP:9684"/>
        <dbReference type="ChEBI" id="CHEBI:15377"/>
        <dbReference type="ChEBI" id="CHEBI:15378"/>
        <dbReference type="ChEBI" id="CHEBI:29985"/>
        <dbReference type="ChEBI" id="CHEBI:30616"/>
        <dbReference type="ChEBI" id="CHEBI:43474"/>
        <dbReference type="ChEBI" id="CHEBI:58359"/>
        <dbReference type="ChEBI" id="CHEBI:78520"/>
        <dbReference type="ChEBI" id="CHEBI:78521"/>
        <dbReference type="ChEBI" id="CHEBI:456216"/>
        <dbReference type="EC" id="6.3.5.7"/>
    </reaction>
</comment>
<dbReference type="PANTHER" id="PTHR11895">
    <property type="entry name" value="TRANSAMIDASE"/>
    <property type="match status" value="1"/>
</dbReference>
<dbReference type="GO" id="GO:0005739">
    <property type="term" value="C:mitochondrion"/>
    <property type="evidence" value="ECO:0007669"/>
    <property type="project" value="UniProtKB-SubCell"/>
</dbReference>
<dbReference type="AlphaFoldDB" id="A0A063C083"/>
<dbReference type="GO" id="GO:0005524">
    <property type="term" value="F:ATP binding"/>
    <property type="evidence" value="ECO:0007669"/>
    <property type="project" value="UniProtKB-KW"/>
</dbReference>
<accession>A0A063C083</accession>
<dbReference type="PANTHER" id="PTHR11895:SF7">
    <property type="entry name" value="GLUTAMYL-TRNA(GLN) AMIDOTRANSFERASE SUBUNIT A, MITOCHONDRIAL"/>
    <property type="match status" value="1"/>
</dbReference>
<reference evidence="3" key="1">
    <citation type="journal article" date="2016" name="Genome Announc.">
        <title>Genome sequence of Ustilaginoidea virens IPU010, a rice pathogenic fungus causing false smut.</title>
        <authorList>
            <person name="Kumagai T."/>
            <person name="Ishii T."/>
            <person name="Terai G."/>
            <person name="Umemura M."/>
            <person name="Machida M."/>
            <person name="Asai K."/>
        </authorList>
    </citation>
    <scope>NUCLEOTIDE SEQUENCE [LARGE SCALE GENOMIC DNA]</scope>
    <source>
        <strain evidence="3">IPU010</strain>
    </source>
</reference>
<comment type="caution">
    <text evidence="2">The sequence shown here is derived from an EMBL/GenBank/DDBJ whole genome shotgun (WGS) entry which is preliminary data.</text>
</comment>
<comment type="function">
    <text evidence="1">Allows the formation of correctly charged Gln-tRNA(Gln) through the transamidation of misacylated Glu-tRNA(Gln) in the mitochondria. The reaction takes place in the presence of glutamine and ATP through an activated gamma-phospho-Glu-tRNA(Gln).</text>
</comment>
<comment type="similarity">
    <text evidence="1">Belongs to the amidase family. GatA subfamily.</text>
</comment>
<keyword evidence="1" id="KW-0648">Protein biosynthesis</keyword>
<sequence length="564" mass="60330">MSAARVRCSKLPPPRVARTMLLPCSQPARHTPQPRCRFQSTRCNHFVGSSESIQSPFFFPFFPFFPFSPPPPLITWAAANIGLCVAPAKTERVDAQTAPPPPPPLVPGAKPFRLAVKDNIATAEFPTQCGSRILASHQSPYEATIVTQLRARGATVVGKTNMDEFGMGSHSTNSMHGPVVSHLSTDREPLSAGGSSGGSAVAVMLGDADLALGTDTGGSVRLPAAYTGAVGYRPSYGMLSRHGVFAYANSLDTVGMLAQEVRPILDLVAGTRLDEEHDPKDPTSLSAATRQRCARACPPELAEDMSRLTVGVPVEYNIAELDPLIRRGWLAAAAALADAGASVVPVALPSTKEALCAYYVLAAAEASSNLAKYDGVRYGARGHERGDAEGHTLYAEARGAGFGPEVKRRILLGTYSLSSDAMDNYFIQAQKVRRLIRRDFDKVFRLDNPLREPAQFDLCDMGGGADLRDKRGPWQVDFLLAPTAPSFAPRLRDVQSGSSLDAYAGDVFTVPASLAGLPSVSVPARVAGSPLPLGLQLMGQFWDDRRLLRMAERVKAMMGQETAA</sequence>
<proteinExistence type="inferred from homology"/>
<keyword evidence="1" id="KW-0496">Mitochondrion</keyword>
<dbReference type="Proteomes" id="UP000054053">
    <property type="component" value="Unassembled WGS sequence"/>
</dbReference>
<organism evidence="2 3">
    <name type="scientific">Ustilaginoidea virens</name>
    <name type="common">Rice false smut fungus</name>
    <name type="synonym">Villosiclava virens</name>
    <dbReference type="NCBI Taxonomy" id="1159556"/>
    <lineage>
        <taxon>Eukaryota</taxon>
        <taxon>Fungi</taxon>
        <taxon>Dikarya</taxon>
        <taxon>Ascomycota</taxon>
        <taxon>Pezizomycotina</taxon>
        <taxon>Sordariomycetes</taxon>
        <taxon>Hypocreomycetidae</taxon>
        <taxon>Hypocreales</taxon>
        <taxon>Clavicipitaceae</taxon>
        <taxon>Ustilaginoidea</taxon>
    </lineage>
</organism>
<dbReference type="GO" id="GO:0030956">
    <property type="term" value="C:glutamyl-tRNA(Gln) amidotransferase complex"/>
    <property type="evidence" value="ECO:0007669"/>
    <property type="project" value="UniProtKB-UniRule"/>
</dbReference>
<dbReference type="Pfam" id="PF01425">
    <property type="entry name" value="Amidase"/>
    <property type="match status" value="1"/>
</dbReference>
<dbReference type="Gene3D" id="3.90.1300.10">
    <property type="entry name" value="Amidase signature (AS) domain"/>
    <property type="match status" value="1"/>
</dbReference>
<dbReference type="InterPro" id="IPR004412">
    <property type="entry name" value="GatA"/>
</dbReference>
<dbReference type="GO" id="GO:0032543">
    <property type="term" value="P:mitochondrial translation"/>
    <property type="evidence" value="ECO:0007669"/>
    <property type="project" value="UniProtKB-UniRule"/>
</dbReference>